<evidence type="ECO:0000256" key="1">
    <source>
        <dbReference type="ARBA" id="ARBA00022553"/>
    </source>
</evidence>
<dbReference type="InterPro" id="IPR001789">
    <property type="entry name" value="Sig_transdc_resp-reg_receiver"/>
</dbReference>
<feature type="domain" description="HPt" evidence="11">
    <location>
        <begin position="1"/>
        <end position="92"/>
    </location>
</feature>
<feature type="modified residue" description="Phosphohistidine" evidence="6">
    <location>
        <position position="36"/>
    </location>
</feature>
<accession>A0ABQ2A019</accession>
<evidence type="ECO:0000313" key="13">
    <source>
        <dbReference type="Proteomes" id="UP000605427"/>
    </source>
</evidence>
<dbReference type="PROSITE" id="PS50887">
    <property type="entry name" value="GGDEF"/>
    <property type="match status" value="1"/>
</dbReference>
<dbReference type="PROSITE" id="PS50110">
    <property type="entry name" value="RESPONSE_REGULATORY"/>
    <property type="match status" value="2"/>
</dbReference>
<organism evidence="12 13">
    <name type="scientific">Saccharibacillus endophyticus</name>
    <dbReference type="NCBI Taxonomy" id="2060666"/>
    <lineage>
        <taxon>Bacteria</taxon>
        <taxon>Bacillati</taxon>
        <taxon>Bacillota</taxon>
        <taxon>Bacilli</taxon>
        <taxon>Bacillales</taxon>
        <taxon>Paenibacillaceae</taxon>
        <taxon>Saccharibacillus</taxon>
    </lineage>
</organism>
<evidence type="ECO:0000256" key="4">
    <source>
        <dbReference type="ARBA" id="ARBA00023125"/>
    </source>
</evidence>
<dbReference type="Pfam" id="PF00990">
    <property type="entry name" value="GGDEF"/>
    <property type="match status" value="1"/>
</dbReference>
<dbReference type="Gene3D" id="3.30.70.270">
    <property type="match status" value="1"/>
</dbReference>
<keyword evidence="4" id="KW-0238">DNA-binding</keyword>
<dbReference type="PANTHER" id="PTHR48111:SF1">
    <property type="entry name" value="TWO-COMPONENT RESPONSE REGULATOR ORR33"/>
    <property type="match status" value="1"/>
</dbReference>
<keyword evidence="3" id="KW-0805">Transcription regulation</keyword>
<evidence type="ECO:0000256" key="6">
    <source>
        <dbReference type="PROSITE-ProRule" id="PRU00110"/>
    </source>
</evidence>
<dbReference type="SUPFAM" id="SSF52172">
    <property type="entry name" value="CheY-like"/>
    <property type="match status" value="2"/>
</dbReference>
<evidence type="ECO:0000256" key="5">
    <source>
        <dbReference type="ARBA" id="ARBA00023163"/>
    </source>
</evidence>
<feature type="modified residue" description="4-aspartylphosphate" evidence="7">
    <location>
        <position position="252"/>
    </location>
</feature>
<sequence length="626" mass="69305">MNKYQKLFIDQTGDNLGRILKPGARSDERSVYRMLHSIKGTSGTIGLQAWYEASLRLLDDFDEHGDRVFSGEELSGKLAELSELLSEEQEAKPAGASAPNLGSLPNQASETAEGYDSSRSDAPSRTSETFGNLRNAIARSLGVPESSKSAPIPEAAASSDAAPMQAGEVIQGAKASPGSEVNRRSESGFRTGASGALAESEGTVLLLDDDLSLLALLKDVLEERGFTVFATPRFDKAVEWFYEMRPDCAVLDVLLPEQSGFELMERLRELCDNYMIPVVLITAKTDKATRLRAYENGADDFLSKPVDPEEFVVRIRRLTRRRSRLTGQLLLDQTTGAYGMPFLERELTRQIGSTDARREPLALAAVELDGLRRLNERTGYREGDRVLRTFSDAVRRMLRPRDIWARDRANRFYLMQPGFDAERSREFLEGALADESVLALLRPDGVSAVCGIIDVEAGSTRQQALAGALRALEASAGREPKPDGEGFASGMLPRKLRLAIIDDDPLIRNILERQLEGVEEEYGLEVRSFSDGEDFLSDPWHIESARYLLILDRMMPRMNGMEVLSRLRSGAYDPVYTVLMLTGVGDELGIAEAIRAGTDDYMTKPFSMIELEARVRRLLGKVEAMT</sequence>
<evidence type="ECO:0000313" key="12">
    <source>
        <dbReference type="EMBL" id="GGH81951.1"/>
    </source>
</evidence>
<dbReference type="InterPro" id="IPR000160">
    <property type="entry name" value="GGDEF_dom"/>
</dbReference>
<evidence type="ECO:0000259" key="10">
    <source>
        <dbReference type="PROSITE" id="PS50887"/>
    </source>
</evidence>
<dbReference type="EMBL" id="BMDD01000004">
    <property type="protein sequence ID" value="GGH81951.1"/>
    <property type="molecule type" value="Genomic_DNA"/>
</dbReference>
<dbReference type="SMART" id="SM00267">
    <property type="entry name" value="GGDEF"/>
    <property type="match status" value="1"/>
</dbReference>
<dbReference type="Pfam" id="PF00072">
    <property type="entry name" value="Response_reg"/>
    <property type="match status" value="2"/>
</dbReference>
<gene>
    <name evidence="12" type="ORF">GCM10007362_32530</name>
</gene>
<name>A0ABQ2A019_9BACL</name>
<feature type="compositionally biased region" description="Low complexity" evidence="8">
    <location>
        <begin position="144"/>
        <end position="163"/>
    </location>
</feature>
<dbReference type="Gene3D" id="1.20.120.160">
    <property type="entry name" value="HPT domain"/>
    <property type="match status" value="1"/>
</dbReference>
<evidence type="ECO:0000256" key="3">
    <source>
        <dbReference type="ARBA" id="ARBA00023015"/>
    </source>
</evidence>
<feature type="compositionally biased region" description="Polar residues" evidence="8">
    <location>
        <begin position="120"/>
        <end position="132"/>
    </location>
</feature>
<evidence type="ECO:0000256" key="7">
    <source>
        <dbReference type="PROSITE-ProRule" id="PRU00169"/>
    </source>
</evidence>
<feature type="domain" description="GGDEF" evidence="10">
    <location>
        <begin position="359"/>
        <end position="493"/>
    </location>
</feature>
<evidence type="ECO:0000259" key="11">
    <source>
        <dbReference type="PROSITE" id="PS50894"/>
    </source>
</evidence>
<dbReference type="InterPro" id="IPR008207">
    <property type="entry name" value="Sig_transdc_His_kin_Hpt_dom"/>
</dbReference>
<feature type="domain" description="Response regulatory" evidence="9">
    <location>
        <begin position="497"/>
        <end position="619"/>
    </location>
</feature>
<protein>
    <recommendedName>
        <fullName evidence="14">Response regulator</fullName>
    </recommendedName>
</protein>
<proteinExistence type="predicted"/>
<dbReference type="RefSeq" id="WP_172245402.1">
    <property type="nucleotide sequence ID" value="NZ_BMDD01000004.1"/>
</dbReference>
<dbReference type="PROSITE" id="PS50894">
    <property type="entry name" value="HPT"/>
    <property type="match status" value="1"/>
</dbReference>
<dbReference type="CDD" id="cd17574">
    <property type="entry name" value="REC_OmpR"/>
    <property type="match status" value="1"/>
</dbReference>
<dbReference type="InterPro" id="IPR011006">
    <property type="entry name" value="CheY-like_superfamily"/>
</dbReference>
<reference evidence="13" key="1">
    <citation type="journal article" date="2019" name="Int. J. Syst. Evol. Microbiol.">
        <title>The Global Catalogue of Microorganisms (GCM) 10K type strain sequencing project: providing services to taxonomists for standard genome sequencing and annotation.</title>
        <authorList>
            <consortium name="The Broad Institute Genomics Platform"/>
            <consortium name="The Broad Institute Genome Sequencing Center for Infectious Disease"/>
            <person name="Wu L."/>
            <person name="Ma J."/>
        </authorList>
    </citation>
    <scope>NUCLEOTIDE SEQUENCE [LARGE SCALE GENOMIC DNA]</scope>
    <source>
        <strain evidence="13">CCM 8702</strain>
    </source>
</reference>
<dbReference type="Gene3D" id="3.40.50.2300">
    <property type="match status" value="2"/>
</dbReference>
<evidence type="ECO:0008006" key="14">
    <source>
        <dbReference type="Google" id="ProtNLM"/>
    </source>
</evidence>
<dbReference type="InterPro" id="IPR039420">
    <property type="entry name" value="WalR-like"/>
</dbReference>
<feature type="region of interest" description="Disordered" evidence="8">
    <location>
        <begin position="85"/>
        <end position="194"/>
    </location>
</feature>
<dbReference type="InterPro" id="IPR029787">
    <property type="entry name" value="Nucleotide_cyclase"/>
</dbReference>
<dbReference type="PANTHER" id="PTHR48111">
    <property type="entry name" value="REGULATOR OF RPOS"/>
    <property type="match status" value="1"/>
</dbReference>
<keyword evidence="13" id="KW-1185">Reference proteome</keyword>
<evidence type="ECO:0000256" key="8">
    <source>
        <dbReference type="SAM" id="MobiDB-lite"/>
    </source>
</evidence>
<evidence type="ECO:0000256" key="2">
    <source>
        <dbReference type="ARBA" id="ARBA00023012"/>
    </source>
</evidence>
<dbReference type="InterPro" id="IPR036641">
    <property type="entry name" value="HPT_dom_sf"/>
</dbReference>
<comment type="caution">
    <text evidence="12">The sequence shown here is derived from an EMBL/GenBank/DDBJ whole genome shotgun (WGS) entry which is preliminary data.</text>
</comment>
<keyword evidence="2" id="KW-0902">Two-component regulatory system</keyword>
<keyword evidence="5" id="KW-0804">Transcription</keyword>
<dbReference type="Proteomes" id="UP000605427">
    <property type="component" value="Unassembled WGS sequence"/>
</dbReference>
<feature type="domain" description="Response regulatory" evidence="9">
    <location>
        <begin position="203"/>
        <end position="319"/>
    </location>
</feature>
<dbReference type="SMART" id="SM00448">
    <property type="entry name" value="REC"/>
    <property type="match status" value="2"/>
</dbReference>
<feature type="modified residue" description="4-aspartylphosphate" evidence="7">
    <location>
        <position position="552"/>
    </location>
</feature>
<dbReference type="SUPFAM" id="SSF47226">
    <property type="entry name" value="Histidine-containing phosphotransfer domain, HPT domain"/>
    <property type="match status" value="1"/>
</dbReference>
<dbReference type="SUPFAM" id="SSF55073">
    <property type="entry name" value="Nucleotide cyclase"/>
    <property type="match status" value="1"/>
</dbReference>
<keyword evidence="1 7" id="KW-0597">Phosphoprotein</keyword>
<evidence type="ECO:0000259" key="9">
    <source>
        <dbReference type="PROSITE" id="PS50110"/>
    </source>
</evidence>
<dbReference type="InterPro" id="IPR043128">
    <property type="entry name" value="Rev_trsase/Diguanyl_cyclase"/>
</dbReference>